<evidence type="ECO:0000256" key="1">
    <source>
        <dbReference type="ARBA" id="ARBA00000085"/>
    </source>
</evidence>
<dbReference type="InterPro" id="IPR003661">
    <property type="entry name" value="HisK_dim/P_dom"/>
</dbReference>
<keyword evidence="9" id="KW-0812">Transmembrane</keyword>
<dbReference type="InterPro" id="IPR050736">
    <property type="entry name" value="Sensor_HK_Regulatory"/>
</dbReference>
<dbReference type="Gene3D" id="1.10.287.130">
    <property type="match status" value="1"/>
</dbReference>
<feature type="transmembrane region" description="Helical" evidence="9">
    <location>
        <begin position="81"/>
        <end position="100"/>
    </location>
</feature>
<feature type="transmembrane region" description="Helical" evidence="9">
    <location>
        <begin position="16"/>
        <end position="41"/>
    </location>
</feature>
<evidence type="ECO:0000256" key="2">
    <source>
        <dbReference type="ARBA" id="ARBA00012438"/>
    </source>
</evidence>
<feature type="transmembrane region" description="Helical" evidence="9">
    <location>
        <begin position="53"/>
        <end position="74"/>
    </location>
</feature>
<feature type="transmembrane region" description="Helical" evidence="9">
    <location>
        <begin position="178"/>
        <end position="198"/>
    </location>
</feature>
<protein>
    <recommendedName>
        <fullName evidence="2">histidine kinase</fullName>
        <ecNumber evidence="2">2.7.13.3</ecNumber>
    </recommendedName>
</protein>
<evidence type="ECO:0000256" key="9">
    <source>
        <dbReference type="SAM" id="Phobius"/>
    </source>
</evidence>
<dbReference type="GO" id="GO:0000155">
    <property type="term" value="F:phosphorelay sensor kinase activity"/>
    <property type="evidence" value="ECO:0007669"/>
    <property type="project" value="InterPro"/>
</dbReference>
<dbReference type="InterPro" id="IPR036890">
    <property type="entry name" value="HATPase_C_sf"/>
</dbReference>
<dbReference type="EMBL" id="CP032452">
    <property type="protein sequence ID" value="QEZ68171.1"/>
    <property type="molecule type" value="Genomic_DNA"/>
</dbReference>
<feature type="transmembrane region" description="Helical" evidence="9">
    <location>
        <begin position="239"/>
        <end position="258"/>
    </location>
</feature>
<dbReference type="Pfam" id="PF00512">
    <property type="entry name" value="HisKA"/>
    <property type="match status" value="1"/>
</dbReference>
<dbReference type="InterPro" id="IPR005467">
    <property type="entry name" value="His_kinase_dom"/>
</dbReference>
<gene>
    <name evidence="11" type="ORF">D4A35_04160</name>
</gene>
<evidence type="ECO:0000256" key="8">
    <source>
        <dbReference type="ARBA" id="ARBA00023012"/>
    </source>
</evidence>
<name>A0A5P3XEP0_PARBF</name>
<dbReference type="SMART" id="SM00388">
    <property type="entry name" value="HisKA"/>
    <property type="match status" value="1"/>
</dbReference>
<dbReference type="GO" id="GO:0005524">
    <property type="term" value="F:ATP binding"/>
    <property type="evidence" value="ECO:0007669"/>
    <property type="project" value="UniProtKB-KW"/>
</dbReference>
<evidence type="ECO:0000313" key="11">
    <source>
        <dbReference type="EMBL" id="QEZ68171.1"/>
    </source>
</evidence>
<keyword evidence="9" id="KW-0472">Membrane</keyword>
<keyword evidence="8" id="KW-0902">Two-component regulatory system</keyword>
<feature type="transmembrane region" description="Helical" evidence="9">
    <location>
        <begin position="147"/>
        <end position="163"/>
    </location>
</feature>
<dbReference type="PROSITE" id="PS50109">
    <property type="entry name" value="HIS_KIN"/>
    <property type="match status" value="1"/>
</dbReference>
<accession>A0A5P3XEP0</accession>
<keyword evidence="5" id="KW-0547">Nucleotide-binding</keyword>
<dbReference type="PANTHER" id="PTHR43711:SF26">
    <property type="entry name" value="SENSOR HISTIDINE KINASE RCSC"/>
    <property type="match status" value="1"/>
</dbReference>
<dbReference type="InterPro" id="IPR004358">
    <property type="entry name" value="Sig_transdc_His_kin-like_C"/>
</dbReference>
<evidence type="ECO:0000256" key="4">
    <source>
        <dbReference type="ARBA" id="ARBA00022679"/>
    </source>
</evidence>
<dbReference type="Pfam" id="PF02518">
    <property type="entry name" value="HATPase_c"/>
    <property type="match status" value="1"/>
</dbReference>
<dbReference type="SUPFAM" id="SSF55874">
    <property type="entry name" value="ATPase domain of HSP90 chaperone/DNA topoisomerase II/histidine kinase"/>
    <property type="match status" value="1"/>
</dbReference>
<dbReference type="SUPFAM" id="SSF47384">
    <property type="entry name" value="Homodimeric domain of signal transducing histidine kinase"/>
    <property type="match status" value="1"/>
</dbReference>
<evidence type="ECO:0000313" key="12">
    <source>
        <dbReference type="Proteomes" id="UP000326961"/>
    </source>
</evidence>
<dbReference type="CDD" id="cd00075">
    <property type="entry name" value="HATPase"/>
    <property type="match status" value="1"/>
</dbReference>
<dbReference type="PANTHER" id="PTHR43711">
    <property type="entry name" value="TWO-COMPONENT HISTIDINE KINASE"/>
    <property type="match status" value="1"/>
</dbReference>
<dbReference type="SMART" id="SM00387">
    <property type="entry name" value="HATPase_c"/>
    <property type="match status" value="1"/>
</dbReference>
<evidence type="ECO:0000256" key="5">
    <source>
        <dbReference type="ARBA" id="ARBA00022741"/>
    </source>
</evidence>
<dbReference type="Gene3D" id="3.30.450.20">
    <property type="entry name" value="PAS domain"/>
    <property type="match status" value="1"/>
</dbReference>
<evidence type="ECO:0000259" key="10">
    <source>
        <dbReference type="PROSITE" id="PS50109"/>
    </source>
</evidence>
<feature type="transmembrane region" description="Helical" evidence="9">
    <location>
        <begin position="112"/>
        <end position="135"/>
    </location>
</feature>
<keyword evidence="3" id="KW-0597">Phosphoprotein</keyword>
<proteinExistence type="predicted"/>
<comment type="catalytic activity">
    <reaction evidence="1">
        <text>ATP + protein L-histidine = ADP + protein N-phospho-L-histidine.</text>
        <dbReference type="EC" id="2.7.13.3"/>
    </reaction>
</comment>
<dbReference type="EC" id="2.7.13.3" evidence="2"/>
<evidence type="ECO:0000256" key="7">
    <source>
        <dbReference type="ARBA" id="ARBA00022840"/>
    </source>
</evidence>
<feature type="domain" description="Histidine kinase" evidence="10">
    <location>
        <begin position="422"/>
        <end position="644"/>
    </location>
</feature>
<organism evidence="11 12">
    <name type="scientific">Paraclostridium bifermentans</name>
    <name type="common">Clostridium bifermentans</name>
    <dbReference type="NCBI Taxonomy" id="1490"/>
    <lineage>
        <taxon>Bacteria</taxon>
        <taxon>Bacillati</taxon>
        <taxon>Bacillota</taxon>
        <taxon>Clostridia</taxon>
        <taxon>Peptostreptococcales</taxon>
        <taxon>Peptostreptococcaceae</taxon>
        <taxon>Paraclostridium</taxon>
    </lineage>
</organism>
<dbReference type="Proteomes" id="UP000326961">
    <property type="component" value="Chromosome"/>
</dbReference>
<dbReference type="CDD" id="cd00082">
    <property type="entry name" value="HisKA"/>
    <property type="match status" value="1"/>
</dbReference>
<dbReference type="FunFam" id="3.30.565.10:FF:000037">
    <property type="entry name" value="Hybrid sensor histidine kinase/response regulator"/>
    <property type="match status" value="1"/>
</dbReference>
<dbReference type="RefSeq" id="WP_150885994.1">
    <property type="nucleotide sequence ID" value="NZ_CP032452.1"/>
</dbReference>
<keyword evidence="4" id="KW-0808">Transferase</keyword>
<dbReference type="Gene3D" id="3.30.565.10">
    <property type="entry name" value="Histidine kinase-like ATPase, C-terminal domain"/>
    <property type="match status" value="1"/>
</dbReference>
<evidence type="ECO:0000256" key="3">
    <source>
        <dbReference type="ARBA" id="ARBA00022553"/>
    </source>
</evidence>
<evidence type="ECO:0000256" key="6">
    <source>
        <dbReference type="ARBA" id="ARBA00022777"/>
    </source>
</evidence>
<reference evidence="11 12" key="1">
    <citation type="submission" date="2018-09" db="EMBL/GenBank/DDBJ databases">
        <title>A clostridial neurotoxin that targets Anopheles mosquitoes.</title>
        <authorList>
            <person name="Contreras E."/>
            <person name="Masuyer G."/>
            <person name="Qureshi N."/>
            <person name="Chawla S."/>
            <person name="Lim H.L."/>
            <person name="Chen J."/>
            <person name="Stenmark P."/>
            <person name="Gill S."/>
        </authorList>
    </citation>
    <scope>NUCLEOTIDE SEQUENCE [LARGE SCALE GENOMIC DNA]</scope>
    <source>
        <strain evidence="11 12">Cbm</strain>
    </source>
</reference>
<dbReference type="AlphaFoldDB" id="A0A5P3XEP0"/>
<keyword evidence="9" id="KW-1133">Transmembrane helix</keyword>
<sequence length="675" mass="77599">MLGISKSKKFEASNKLATILTIGISAFLVVFYILSLIYIFKYNLILMIKPEDFIRIFNIVLAFLATVSCILCYNSTKKEELFIVSLMYMIFVIDIILGVFDNLTLQNTIISMKGYIAISTSLMRIAIILIATLPLKKVRTFIIENKVSSILIVVLSATIFGYLESKSIIFPIRKETDFFILYNLMLIFVYSITSTILFKKSIKERDYTYSVIGASILMFLVKAFYAIVGARIPIIEIKFISISISYMAFIVLIVGLFLETTISIKRKKELEEEKKIFYNLVEENKASCIFISNMDGNIIYSNKKTKNYFFGNDDYKNSALTQRIELVMSTIDKDIMKTIEESVKEDGCWSGKIEINDGRNIIDCGIQKIIDSSLKGIDEHGETAKLVVTFNDITEEHRMEKYISEYEKIKDHEKLKNEFFANISHELRTPLNIFYSTTQLLDVKLYDDEADFRKVYSTYRQSLKTNCQRMLRLINNMVDITKIDVGYTKPNMKNCDIVRLIEEITMSVVIYAKQKGINIVFDTDEEENIIKCDPEMIERAILNLVSNAIKFTKPNGNIFVNIHINKEWVQIIVKDDGVGIPIHMQDLIFERFVQADKSLTRMNEGSGIGLSIVKAMVELNEGEIYLESDGKNGAEFEILLPNKKLLGDIIEDETKDYKVDVQKIELELSDIYELY</sequence>
<dbReference type="PRINTS" id="PR00344">
    <property type="entry name" value="BCTRLSENSOR"/>
</dbReference>
<keyword evidence="6 11" id="KW-0418">Kinase</keyword>
<dbReference type="InterPro" id="IPR036097">
    <property type="entry name" value="HisK_dim/P_sf"/>
</dbReference>
<keyword evidence="7" id="KW-0067">ATP-binding</keyword>
<feature type="transmembrane region" description="Helical" evidence="9">
    <location>
        <begin position="207"/>
        <end position="227"/>
    </location>
</feature>
<dbReference type="InterPro" id="IPR003594">
    <property type="entry name" value="HATPase_dom"/>
</dbReference>